<organism evidence="2 3">
    <name type="scientific">Macrosiphum euphorbiae</name>
    <name type="common">potato aphid</name>
    <dbReference type="NCBI Taxonomy" id="13131"/>
    <lineage>
        <taxon>Eukaryota</taxon>
        <taxon>Metazoa</taxon>
        <taxon>Ecdysozoa</taxon>
        <taxon>Arthropoda</taxon>
        <taxon>Hexapoda</taxon>
        <taxon>Insecta</taxon>
        <taxon>Pterygota</taxon>
        <taxon>Neoptera</taxon>
        <taxon>Paraneoptera</taxon>
        <taxon>Hemiptera</taxon>
        <taxon>Sternorrhyncha</taxon>
        <taxon>Aphidomorpha</taxon>
        <taxon>Aphidoidea</taxon>
        <taxon>Aphididae</taxon>
        <taxon>Macrosiphini</taxon>
        <taxon>Macrosiphum</taxon>
    </lineage>
</organism>
<feature type="transmembrane region" description="Helical" evidence="1">
    <location>
        <begin position="91"/>
        <end position="109"/>
    </location>
</feature>
<comment type="caution">
    <text evidence="2">The sequence shown here is derived from an EMBL/GenBank/DDBJ whole genome shotgun (WGS) entry which is preliminary data.</text>
</comment>
<evidence type="ECO:0000256" key="1">
    <source>
        <dbReference type="SAM" id="Phobius"/>
    </source>
</evidence>
<dbReference type="AlphaFoldDB" id="A0AAV0W0Z4"/>
<proteinExistence type="predicted"/>
<accession>A0AAV0W0Z4</accession>
<dbReference type="EMBL" id="CARXXK010000001">
    <property type="protein sequence ID" value="CAI6349082.1"/>
    <property type="molecule type" value="Genomic_DNA"/>
</dbReference>
<keyword evidence="3" id="KW-1185">Reference proteome</keyword>
<evidence type="ECO:0000313" key="2">
    <source>
        <dbReference type="EMBL" id="CAI6349082.1"/>
    </source>
</evidence>
<gene>
    <name evidence="2" type="ORF">MEUPH1_LOCUS5686</name>
</gene>
<evidence type="ECO:0000313" key="3">
    <source>
        <dbReference type="Proteomes" id="UP001160148"/>
    </source>
</evidence>
<keyword evidence="1" id="KW-0812">Transmembrane</keyword>
<dbReference type="Proteomes" id="UP001160148">
    <property type="component" value="Unassembled WGS sequence"/>
</dbReference>
<protein>
    <submittedName>
        <fullName evidence="2">Uncharacterized protein</fullName>
    </submittedName>
</protein>
<keyword evidence="1" id="KW-0472">Membrane</keyword>
<keyword evidence="1" id="KW-1133">Transmembrane helix</keyword>
<reference evidence="2 3" key="1">
    <citation type="submission" date="2023-01" db="EMBL/GenBank/DDBJ databases">
        <authorList>
            <person name="Whitehead M."/>
        </authorList>
    </citation>
    <scope>NUCLEOTIDE SEQUENCE [LARGE SCALE GENOMIC DNA]</scope>
</reference>
<sequence>MKFSKTAYENTYSIFLSFPFGVTRRETETQRFSGGGVGGLKNPLRCAALHIVSYAPQSVSSGRPGPVASQQEETKTGFHSVDLATNNWKTIVLFCFYLLFSVSTTVFHFSNTKGSTMKHIFGGKPLMDAMWKFRPCR</sequence>
<name>A0AAV0W0Z4_9HEMI</name>